<dbReference type="PANTHER" id="PTHR12001:SF85">
    <property type="entry name" value="SHORT CHAIN ISOPRENYL DIPHOSPHATE SYNTHASE"/>
    <property type="match status" value="1"/>
</dbReference>
<evidence type="ECO:0000256" key="2">
    <source>
        <dbReference type="ARBA" id="ARBA00006706"/>
    </source>
</evidence>
<dbReference type="InterPro" id="IPR008949">
    <property type="entry name" value="Isoprenoid_synthase_dom_sf"/>
</dbReference>
<dbReference type="EMBL" id="NCUW01000021">
    <property type="protein sequence ID" value="ORO80481.1"/>
    <property type="molecule type" value="Genomic_DNA"/>
</dbReference>
<dbReference type="InterPro" id="IPR000092">
    <property type="entry name" value="Polyprenyl_synt"/>
</dbReference>
<accession>A0A1X1J524</accession>
<organism evidence="7 8">
    <name type="scientific">Streptococcus oralis subsp. dentisani</name>
    <dbReference type="NCBI Taxonomy" id="1458253"/>
    <lineage>
        <taxon>Bacteria</taxon>
        <taxon>Bacillati</taxon>
        <taxon>Bacillota</taxon>
        <taxon>Bacilli</taxon>
        <taxon>Lactobacillales</taxon>
        <taxon>Streptococcaceae</taxon>
        <taxon>Streptococcus</taxon>
    </lineage>
</organism>
<dbReference type="RefSeq" id="WP_000409530.1">
    <property type="nucleotide sequence ID" value="NZ_NCUW01000021.1"/>
</dbReference>
<evidence type="ECO:0000256" key="1">
    <source>
        <dbReference type="ARBA" id="ARBA00001946"/>
    </source>
</evidence>
<reference evidence="7 8" key="1">
    <citation type="journal article" date="2016" name="Eur. J. Clin. Microbiol. Infect. Dis.">
        <title>Whole genome sequencing as a tool for phylogenetic analysis of clinical strains of Mitis group streptococci.</title>
        <authorList>
            <person name="Rasmussen L.H."/>
            <person name="Dargis R."/>
            <person name="Hojholt K."/>
            <person name="Christensen J.J."/>
            <person name="Skovgaard O."/>
            <person name="Justesen U.S."/>
            <person name="Rosenvinge F.S."/>
            <person name="Moser C."/>
            <person name="Lukjancenko O."/>
            <person name="Rasmussen S."/>
            <person name="Nielsen X.C."/>
        </authorList>
    </citation>
    <scope>NUCLEOTIDE SEQUENCE [LARGE SCALE GENOMIC DNA]</scope>
    <source>
        <strain evidence="7 8">Y_5914_11</strain>
    </source>
</reference>
<proteinExistence type="inferred from homology"/>
<protein>
    <submittedName>
        <fullName evidence="7">Farnesyl-diphosphate synthase</fullName>
    </submittedName>
</protein>
<evidence type="ECO:0000313" key="8">
    <source>
        <dbReference type="Proteomes" id="UP000194008"/>
    </source>
</evidence>
<evidence type="ECO:0000256" key="4">
    <source>
        <dbReference type="ARBA" id="ARBA00022723"/>
    </source>
</evidence>
<evidence type="ECO:0000256" key="5">
    <source>
        <dbReference type="ARBA" id="ARBA00022842"/>
    </source>
</evidence>
<dbReference type="GO" id="GO:0008299">
    <property type="term" value="P:isoprenoid biosynthetic process"/>
    <property type="evidence" value="ECO:0007669"/>
    <property type="project" value="InterPro"/>
</dbReference>
<dbReference type="PANTHER" id="PTHR12001">
    <property type="entry name" value="GERANYLGERANYL PYROPHOSPHATE SYNTHASE"/>
    <property type="match status" value="1"/>
</dbReference>
<sequence length="321" mass="37673">MEKAPIITLNSEEKDFLFRIDSGIKSILFELPVQYHEILQVVNGSRFRPLLTYYGYKLFSENLNEKVYKSAIAIELIHKSSIIIDDIIDQDDKRHSIYTVHKQYSIDEALVITVFLLGKCIELLSELDDSTIRVFSHMIMRMCQGTIQELNIDMNVSIDKIKEILDNQTSQVIQNCLVIGMKSYNPELDNQPLAIIGYKLGYLFQLLNDCEAYFNPEFTVKYKGNYNFDINKSRKNLCYIYLEQFLSNKEKIGLQNKDKVTNLEILLKKYNVLKYIKNEVSLIEFDIKKQCEVLEKNHSMERLNYFIDYSIKLAKVRARVY</sequence>
<comment type="cofactor">
    <cofactor evidence="1">
        <name>Mg(2+)</name>
        <dbReference type="ChEBI" id="CHEBI:18420"/>
    </cofactor>
</comment>
<gene>
    <name evidence="7" type="ORF">B7709_00310</name>
</gene>
<dbReference type="GO" id="GO:0004659">
    <property type="term" value="F:prenyltransferase activity"/>
    <property type="evidence" value="ECO:0007669"/>
    <property type="project" value="InterPro"/>
</dbReference>
<dbReference type="SUPFAM" id="SSF48576">
    <property type="entry name" value="Terpenoid synthases"/>
    <property type="match status" value="1"/>
</dbReference>
<evidence type="ECO:0000313" key="7">
    <source>
        <dbReference type="EMBL" id="ORO80481.1"/>
    </source>
</evidence>
<dbReference type="Proteomes" id="UP000194008">
    <property type="component" value="Unassembled WGS sequence"/>
</dbReference>
<evidence type="ECO:0000256" key="3">
    <source>
        <dbReference type="ARBA" id="ARBA00022679"/>
    </source>
</evidence>
<comment type="similarity">
    <text evidence="2 6">Belongs to the FPP/GGPP synthase family.</text>
</comment>
<evidence type="ECO:0000256" key="6">
    <source>
        <dbReference type="RuleBase" id="RU004466"/>
    </source>
</evidence>
<comment type="caution">
    <text evidence="7">The sequence shown here is derived from an EMBL/GenBank/DDBJ whole genome shotgun (WGS) entry which is preliminary data.</text>
</comment>
<dbReference type="GO" id="GO:0046872">
    <property type="term" value="F:metal ion binding"/>
    <property type="evidence" value="ECO:0007669"/>
    <property type="project" value="UniProtKB-KW"/>
</dbReference>
<keyword evidence="4" id="KW-0479">Metal-binding</keyword>
<dbReference type="AlphaFoldDB" id="A0A1X1J524"/>
<keyword evidence="3 6" id="KW-0808">Transferase</keyword>
<keyword evidence="5" id="KW-0460">Magnesium</keyword>
<dbReference type="Pfam" id="PF00348">
    <property type="entry name" value="polyprenyl_synt"/>
    <property type="match status" value="1"/>
</dbReference>
<dbReference type="Gene3D" id="1.10.600.10">
    <property type="entry name" value="Farnesyl Diphosphate Synthase"/>
    <property type="match status" value="1"/>
</dbReference>
<name>A0A1X1J524_STROR</name>